<proteinExistence type="inferred from homology"/>
<dbReference type="Proteomes" id="UP000033457">
    <property type="component" value="Chromosome"/>
</dbReference>
<dbReference type="KEGG" id="cku:UL82_09350"/>
<dbReference type="InterPro" id="IPR020084">
    <property type="entry name" value="NUDIX_hydrolase_CS"/>
</dbReference>
<dbReference type="Proteomes" id="UP000271380">
    <property type="component" value="Chromosome"/>
</dbReference>
<dbReference type="EMBL" id="LR134377">
    <property type="protein sequence ID" value="VEH06176.1"/>
    <property type="molecule type" value="Genomic_DNA"/>
</dbReference>
<protein>
    <submittedName>
        <fullName evidence="5">ADP-ribose pyrophosphatase</fullName>
        <ecNumber evidence="5">3.6.1.55</ecNumber>
    </submittedName>
    <submittedName>
        <fullName evidence="6">NTP pyrophosphohydrolase</fullName>
    </submittedName>
</protein>
<dbReference type="InterPro" id="IPR000086">
    <property type="entry name" value="NUDIX_hydrolase_dom"/>
</dbReference>
<dbReference type="PROSITE" id="PS00893">
    <property type="entry name" value="NUDIX_BOX"/>
    <property type="match status" value="1"/>
</dbReference>
<name>A0A0F6R328_9CORY</name>
<dbReference type="SUPFAM" id="SSF55811">
    <property type="entry name" value="Nudix"/>
    <property type="match status" value="1"/>
</dbReference>
<keyword evidence="2 3" id="KW-0378">Hydrolase</keyword>
<dbReference type="AlphaFoldDB" id="A0A0F6R328"/>
<evidence type="ECO:0000313" key="7">
    <source>
        <dbReference type="Proteomes" id="UP000033457"/>
    </source>
</evidence>
<gene>
    <name evidence="6" type="ORF">NCTC949_00988</name>
    <name evidence="5" type="ORF">UL82_09350</name>
</gene>
<dbReference type="InterPro" id="IPR015797">
    <property type="entry name" value="NUDIX_hydrolase-like_dom_sf"/>
</dbReference>
<dbReference type="EMBL" id="CP011312">
    <property type="protein sequence ID" value="AKE42008.1"/>
    <property type="molecule type" value="Genomic_DNA"/>
</dbReference>
<dbReference type="PANTHER" id="PTHR43736:SF1">
    <property type="entry name" value="DIHYDRONEOPTERIN TRIPHOSPHATE DIPHOSPHATASE"/>
    <property type="match status" value="1"/>
</dbReference>
<keyword evidence="7" id="KW-1185">Reference proteome</keyword>
<evidence type="ECO:0000256" key="3">
    <source>
        <dbReference type="RuleBase" id="RU003476"/>
    </source>
</evidence>
<feature type="domain" description="Nudix hydrolase" evidence="4">
    <location>
        <begin position="33"/>
        <end position="176"/>
    </location>
</feature>
<reference evidence="5 7" key="1">
    <citation type="journal article" date="2015" name="Genome Announc.">
        <title>Complete Genome Sequence of Corynebacterium kutscheri DSM 20755, a Corynebacterial Type Strain with Remarkably Low G+C Content of Chromosomal DNA.</title>
        <authorList>
            <person name="Ruckert C."/>
            <person name="Albersmeier A."/>
            <person name="Winkler A."/>
            <person name="Tauch A."/>
        </authorList>
    </citation>
    <scope>NUCLEOTIDE SEQUENCE [LARGE SCALE GENOMIC DNA]</scope>
    <source>
        <strain evidence="5 7">DSM 20755</strain>
    </source>
</reference>
<dbReference type="HOGENOM" id="CLU_083334_2_0_11"/>
<dbReference type="EC" id="3.6.1.55" evidence="5"/>
<dbReference type="InterPro" id="IPR020476">
    <property type="entry name" value="Nudix_hydrolase"/>
</dbReference>
<sequence>MLKTMSANYRAEENHSTPASGFAAGPHGLALWGRFGAAGLALVAETEGTILMQHRAAWTAQGNTWALPGGARELGETAVETAVRETYEEAGIDPGVYQVMDTYITAGPYPADPHRPELAGNWTYSTVIAIAHHQVPTIANEESLELKWVELAEVEKLPLLGAFAQSWPVVYEKILATRQSF</sequence>
<evidence type="ECO:0000259" key="4">
    <source>
        <dbReference type="PROSITE" id="PS51462"/>
    </source>
</evidence>
<evidence type="ECO:0000313" key="6">
    <source>
        <dbReference type="EMBL" id="VEH06176.1"/>
    </source>
</evidence>
<organism evidence="5 7">
    <name type="scientific">Corynebacterium kutscheri</name>
    <dbReference type="NCBI Taxonomy" id="35755"/>
    <lineage>
        <taxon>Bacteria</taxon>
        <taxon>Bacillati</taxon>
        <taxon>Actinomycetota</taxon>
        <taxon>Actinomycetes</taxon>
        <taxon>Mycobacteriales</taxon>
        <taxon>Corynebacteriaceae</taxon>
        <taxon>Corynebacterium</taxon>
    </lineage>
</organism>
<evidence type="ECO:0000313" key="5">
    <source>
        <dbReference type="EMBL" id="AKE42008.1"/>
    </source>
</evidence>
<evidence type="ECO:0000256" key="1">
    <source>
        <dbReference type="ARBA" id="ARBA00005582"/>
    </source>
</evidence>
<comment type="similarity">
    <text evidence="1 3">Belongs to the Nudix hydrolase family.</text>
</comment>
<evidence type="ECO:0000313" key="8">
    <source>
        <dbReference type="Proteomes" id="UP000271380"/>
    </source>
</evidence>
<dbReference type="PRINTS" id="PR00502">
    <property type="entry name" value="NUDIXFAMILY"/>
</dbReference>
<dbReference type="PROSITE" id="PS51462">
    <property type="entry name" value="NUDIX"/>
    <property type="match status" value="1"/>
</dbReference>
<accession>A0A0F6R328</accession>
<evidence type="ECO:0000256" key="2">
    <source>
        <dbReference type="ARBA" id="ARBA00022801"/>
    </source>
</evidence>
<dbReference type="STRING" id="35755.UL82_09350"/>
<dbReference type="Pfam" id="PF00293">
    <property type="entry name" value="NUDIX"/>
    <property type="match status" value="1"/>
</dbReference>
<dbReference type="Gene3D" id="3.90.79.10">
    <property type="entry name" value="Nucleoside Triphosphate Pyrophosphohydrolase"/>
    <property type="match status" value="1"/>
</dbReference>
<dbReference type="PANTHER" id="PTHR43736">
    <property type="entry name" value="ADP-RIBOSE PYROPHOSPHATASE"/>
    <property type="match status" value="1"/>
</dbReference>
<reference evidence="6 8" key="2">
    <citation type="submission" date="2018-12" db="EMBL/GenBank/DDBJ databases">
        <authorList>
            <consortium name="Pathogen Informatics"/>
        </authorList>
    </citation>
    <scope>NUCLEOTIDE SEQUENCE [LARGE SCALE GENOMIC DNA]</scope>
    <source>
        <strain evidence="6 8">NCTC949</strain>
    </source>
</reference>
<dbReference type="GO" id="GO:0035539">
    <property type="term" value="F:8-oxo-7,8-dihydrodeoxyguanosine triphosphate pyrophosphatase activity"/>
    <property type="evidence" value="ECO:0007669"/>
    <property type="project" value="UniProtKB-EC"/>
</dbReference>